<accession>A0ABN8Z378</accession>
<feature type="region of interest" description="Disordered" evidence="1">
    <location>
        <begin position="1"/>
        <end position="89"/>
    </location>
</feature>
<dbReference type="EMBL" id="OX459963">
    <property type="protein sequence ID" value="CAI9167885.1"/>
    <property type="molecule type" value="Genomic_DNA"/>
</dbReference>
<feature type="region of interest" description="Disordered" evidence="1">
    <location>
        <begin position="144"/>
        <end position="164"/>
    </location>
</feature>
<sequence length="175" mass="19022">MRWPGRGDSNTGEQSRRRRRGRRVSGKLGDFLPAPSRQVRRRPRLRIAALHRKGTHRTGRRTSRHCGAGATPRWPGGADTARRRGPRARCPCPSAHACWGLVRKGVGADDPRDPQPCFPTGAPAPGRQPRPVAELGTASARQGFYGGAAGRMRPPVGSRRLGSGARWRWAAGAEC</sequence>
<protein>
    <submittedName>
        <fullName evidence="2">Uncharacterized protein</fullName>
    </submittedName>
</protein>
<dbReference type="Proteomes" id="UP001176941">
    <property type="component" value="Chromosome 27"/>
</dbReference>
<evidence type="ECO:0000256" key="1">
    <source>
        <dbReference type="SAM" id="MobiDB-lite"/>
    </source>
</evidence>
<name>A0ABN8Z378_RANTA</name>
<keyword evidence="3" id="KW-1185">Reference proteome</keyword>
<proteinExistence type="predicted"/>
<evidence type="ECO:0000313" key="3">
    <source>
        <dbReference type="Proteomes" id="UP001176941"/>
    </source>
</evidence>
<reference evidence="2" key="1">
    <citation type="submission" date="2023-04" db="EMBL/GenBank/DDBJ databases">
        <authorList>
            <consortium name="ELIXIR-Norway"/>
        </authorList>
    </citation>
    <scope>NUCLEOTIDE SEQUENCE [LARGE SCALE GENOMIC DNA]</scope>
</reference>
<gene>
    <name evidence="2" type="ORF">MRATA1EN1_LOCUS16847</name>
</gene>
<evidence type="ECO:0000313" key="2">
    <source>
        <dbReference type="EMBL" id="CAI9167885.1"/>
    </source>
</evidence>
<feature type="compositionally biased region" description="Basic residues" evidence="1">
    <location>
        <begin position="38"/>
        <end position="64"/>
    </location>
</feature>
<feature type="compositionally biased region" description="Basic residues" evidence="1">
    <location>
        <begin position="16"/>
        <end position="25"/>
    </location>
</feature>
<organism evidence="2 3">
    <name type="scientific">Rangifer tarandus platyrhynchus</name>
    <name type="common">Svalbard reindeer</name>
    <dbReference type="NCBI Taxonomy" id="3082113"/>
    <lineage>
        <taxon>Eukaryota</taxon>
        <taxon>Metazoa</taxon>
        <taxon>Chordata</taxon>
        <taxon>Craniata</taxon>
        <taxon>Vertebrata</taxon>
        <taxon>Euteleostomi</taxon>
        <taxon>Mammalia</taxon>
        <taxon>Eutheria</taxon>
        <taxon>Laurasiatheria</taxon>
        <taxon>Artiodactyla</taxon>
        <taxon>Ruminantia</taxon>
        <taxon>Pecora</taxon>
        <taxon>Cervidae</taxon>
        <taxon>Odocoileinae</taxon>
        <taxon>Rangifer</taxon>
    </lineage>
</organism>